<evidence type="ECO:0000313" key="2">
    <source>
        <dbReference type="EMBL" id="NHO54242.1"/>
    </source>
</evidence>
<sequence length="613" mass="68617">MLFEALYQKALTVLRDPHRLEHPTFLAGHIWDFWQDAGHPRGIWRQTTLASFRTQLPGWRTKLDLDHLSKDEHRDWVFHGTICLQPKERYCLIELSEKEHEERTLREYDTQAGLFISNGFTFHGKNLSVAWVDRDTLLVSRNEKTSEKDNENSVSVVRRVIRNQNFSQALEIARAQSADSTFHPLNVVDSDGQSRLLLQKSLPENTTKFGLLDGMDTAFHGDDSGHVKWLDLPERIDLVGMVRGQLVFSLHQDWFSPDGKHVHAGSLISVDPESKDKTISILFPAGEKEDILETSVIHDGIVAVFRHDSENHAVLFLASPAEHMTWMHRNISLPKQGAIHIATSDVASGQCLLETEGFLDPPRIWLMQPDMAQPVVIRQSPPLFESTSLTVEHFTTASADGLQSPYFLVHPVSIKKDGNNPVILMTSGDVGSLQPSAYDPVMGSLWLERGGVLAVADIGKDGHEVERLASVGRDLLAHHITTAEHLGIKGRPTEGFLMSQAFVRYPSLWNAVVMNMSSPDTADTKSSEYDTLFEGMKLGIHYPEPFIVSSVLDEATNPVGIRSLVAHLSALSLPFFYDNGSRNGKSDADDAEKTAREQALETVYFMQRLAETH</sequence>
<dbReference type="AlphaFoldDB" id="A0A967BD82"/>
<dbReference type="InterPro" id="IPR023302">
    <property type="entry name" value="Pept_S9A_N"/>
</dbReference>
<dbReference type="PANTHER" id="PTHR42881">
    <property type="entry name" value="PROLYL ENDOPEPTIDASE"/>
    <property type="match status" value="1"/>
</dbReference>
<organism evidence="2 3">
    <name type="scientific">Acetobacter estunensis</name>
    <dbReference type="NCBI Taxonomy" id="104097"/>
    <lineage>
        <taxon>Bacteria</taxon>
        <taxon>Pseudomonadati</taxon>
        <taxon>Pseudomonadota</taxon>
        <taxon>Alphaproteobacteria</taxon>
        <taxon>Acetobacterales</taxon>
        <taxon>Acetobacteraceae</taxon>
        <taxon>Acetobacter</taxon>
    </lineage>
</organism>
<evidence type="ECO:0000259" key="1">
    <source>
        <dbReference type="Pfam" id="PF02897"/>
    </source>
</evidence>
<dbReference type="InterPro" id="IPR051167">
    <property type="entry name" value="Prolyl_oligopep/macrocyclase"/>
</dbReference>
<dbReference type="Gene3D" id="2.130.10.120">
    <property type="entry name" value="Prolyl oligopeptidase, N-terminal domain"/>
    <property type="match status" value="1"/>
</dbReference>
<dbReference type="Gene3D" id="3.40.50.1820">
    <property type="entry name" value="alpha/beta hydrolase"/>
    <property type="match status" value="1"/>
</dbReference>
<comment type="caution">
    <text evidence="2">The sequence shown here is derived from an EMBL/GenBank/DDBJ whole genome shotgun (WGS) entry which is preliminary data.</text>
</comment>
<evidence type="ECO:0000313" key="3">
    <source>
        <dbReference type="Proteomes" id="UP000597459"/>
    </source>
</evidence>
<dbReference type="SUPFAM" id="SSF50993">
    <property type="entry name" value="Peptidase/esterase 'gauge' domain"/>
    <property type="match status" value="1"/>
</dbReference>
<protein>
    <submittedName>
        <fullName evidence="2">S9 family peptidase</fullName>
    </submittedName>
</protein>
<dbReference type="PANTHER" id="PTHR42881:SF13">
    <property type="entry name" value="PROLYL ENDOPEPTIDASE"/>
    <property type="match status" value="1"/>
</dbReference>
<dbReference type="GO" id="GO:0070012">
    <property type="term" value="F:oligopeptidase activity"/>
    <property type="evidence" value="ECO:0007669"/>
    <property type="project" value="TreeGrafter"/>
</dbReference>
<dbReference type="Pfam" id="PF02897">
    <property type="entry name" value="Peptidase_S9_N"/>
    <property type="match status" value="1"/>
</dbReference>
<proteinExistence type="predicted"/>
<dbReference type="GO" id="GO:0005829">
    <property type="term" value="C:cytosol"/>
    <property type="evidence" value="ECO:0007669"/>
    <property type="project" value="TreeGrafter"/>
</dbReference>
<dbReference type="EMBL" id="WOTH01000018">
    <property type="protein sequence ID" value="NHO54242.1"/>
    <property type="molecule type" value="Genomic_DNA"/>
</dbReference>
<name>A0A967BD82_9PROT</name>
<feature type="domain" description="Peptidase S9A N-terminal" evidence="1">
    <location>
        <begin position="7"/>
        <end position="376"/>
    </location>
</feature>
<dbReference type="InterPro" id="IPR029058">
    <property type="entry name" value="AB_hydrolase_fold"/>
</dbReference>
<dbReference type="GO" id="GO:0004252">
    <property type="term" value="F:serine-type endopeptidase activity"/>
    <property type="evidence" value="ECO:0007669"/>
    <property type="project" value="InterPro"/>
</dbReference>
<accession>A0A967BD82</accession>
<dbReference type="Proteomes" id="UP000597459">
    <property type="component" value="Unassembled WGS sequence"/>
</dbReference>
<keyword evidence="3" id="KW-1185">Reference proteome</keyword>
<reference evidence="2" key="1">
    <citation type="submission" date="2019-11" db="EMBL/GenBank/DDBJ databases">
        <title>Description of new Acetobacter species.</title>
        <authorList>
            <person name="Cleenwerck I."/>
            <person name="Sombolestani A.S."/>
        </authorList>
    </citation>
    <scope>NUCLEOTIDE SEQUENCE</scope>
    <source>
        <strain evidence="2">LMG 1626</strain>
    </source>
</reference>
<dbReference type="SUPFAM" id="SSF53474">
    <property type="entry name" value="alpha/beta-Hydrolases"/>
    <property type="match status" value="1"/>
</dbReference>
<dbReference type="RefSeq" id="WP_166315944.1">
    <property type="nucleotide sequence ID" value="NZ_WOTH01000018.1"/>
</dbReference>
<gene>
    <name evidence="2" type="ORF">GOB87_09785</name>
</gene>